<accession>A0A653EID4</accession>
<proteinExistence type="predicted"/>
<dbReference type="AlphaFoldDB" id="A0A653EID4"/>
<evidence type="ECO:0000313" key="1">
    <source>
        <dbReference type="EMBL" id="VTO96600.1"/>
    </source>
</evidence>
<dbReference type="EMBL" id="LR589074">
    <property type="protein sequence ID" value="VTO96600.1"/>
    <property type="molecule type" value="Genomic_DNA"/>
</dbReference>
<protein>
    <submittedName>
        <fullName evidence="1">Uncharacterized protein</fullName>
    </submittedName>
</protein>
<gene>
    <name evidence="1" type="ORF">BIN_B_01667</name>
</gene>
<organism evidence="1">
    <name type="scientific">Mycobacterium riyadhense</name>
    <dbReference type="NCBI Taxonomy" id="486698"/>
    <lineage>
        <taxon>Bacteria</taxon>
        <taxon>Bacillati</taxon>
        <taxon>Actinomycetota</taxon>
        <taxon>Actinomycetes</taxon>
        <taxon>Mycobacteriales</taxon>
        <taxon>Mycobacteriaceae</taxon>
        <taxon>Mycobacterium</taxon>
    </lineage>
</organism>
<sequence>MDSFDLGRTTREMINASTISRARHGGPSTAASSSLRAIAATAATSPCGSDRDLLNSEPAGTSVWPFSVASIASTACGGSIDRLATVSLRTLAPSR</sequence>
<name>A0A653EID4_9MYCO</name>
<reference evidence="1" key="1">
    <citation type="submission" date="2019-05" db="EMBL/GenBank/DDBJ databases">
        <authorList>
            <person name="Naeem R."/>
            <person name="Antony C."/>
            <person name="Guan Q."/>
        </authorList>
    </citation>
    <scope>NUCLEOTIDE SEQUENCE</scope>
    <source>
        <strain evidence="1">2</strain>
    </source>
</reference>